<name>A0A7V8JUH3_9BURK</name>
<sequence>MQTDRFVDSLQLFKIGYSWGGAHSLCVPYRMRGMRKAWMCEGQLVRFNIGLESPEDLISDIAQALGRM</sequence>
<dbReference type="AlphaFoldDB" id="A0A7V8JUH3"/>
<dbReference type="InterPro" id="IPR015424">
    <property type="entry name" value="PyrdxlP-dep_Trfase"/>
</dbReference>
<gene>
    <name evidence="6" type="primary">metC_1</name>
    <name evidence="6" type="ORF">GAK35_02144</name>
</gene>
<evidence type="ECO:0000256" key="3">
    <source>
        <dbReference type="ARBA" id="ARBA00022898"/>
    </source>
</evidence>
<evidence type="ECO:0000256" key="5">
    <source>
        <dbReference type="RuleBase" id="RU362118"/>
    </source>
</evidence>
<protein>
    <submittedName>
        <fullName evidence="6">Cystathionine beta-lyase</fullName>
    </submittedName>
</protein>
<keyword evidence="3 5" id="KW-0663">Pyridoxal phosphate</keyword>
<dbReference type="GO" id="GO:0047804">
    <property type="term" value="F:cysteine-S-conjugate beta-lyase activity"/>
    <property type="evidence" value="ECO:0007669"/>
    <property type="project" value="InterPro"/>
</dbReference>
<evidence type="ECO:0000256" key="2">
    <source>
        <dbReference type="ARBA" id="ARBA00009077"/>
    </source>
</evidence>
<dbReference type="EMBL" id="WNDX01000057">
    <property type="protein sequence ID" value="KAF1043607.1"/>
    <property type="molecule type" value="Genomic_DNA"/>
</dbReference>
<comment type="caution">
    <text evidence="6">The sequence shown here is derived from an EMBL/GenBank/DDBJ whole genome shotgun (WGS) entry which is preliminary data.</text>
</comment>
<dbReference type="InterPro" id="IPR006233">
    <property type="entry name" value="Cys_b_lyase_bac"/>
</dbReference>
<dbReference type="Gene3D" id="3.90.1150.10">
    <property type="entry name" value="Aspartate Aminotransferase, domain 1"/>
    <property type="match status" value="1"/>
</dbReference>
<evidence type="ECO:0000256" key="4">
    <source>
        <dbReference type="ARBA" id="ARBA00023239"/>
    </source>
</evidence>
<evidence type="ECO:0000313" key="7">
    <source>
        <dbReference type="Proteomes" id="UP000462435"/>
    </source>
</evidence>
<comment type="cofactor">
    <cofactor evidence="1 5">
        <name>pyridoxal 5'-phosphate</name>
        <dbReference type="ChEBI" id="CHEBI:597326"/>
    </cofactor>
</comment>
<accession>A0A7V8JUH3</accession>
<evidence type="ECO:0000313" key="6">
    <source>
        <dbReference type="EMBL" id="KAF1043607.1"/>
    </source>
</evidence>
<dbReference type="PANTHER" id="PTHR43500">
    <property type="entry name" value="CYSTATHIONINE BETA-LYASE-RELATED"/>
    <property type="match status" value="1"/>
</dbReference>
<dbReference type="Pfam" id="PF01053">
    <property type="entry name" value="Cys_Met_Meta_PP"/>
    <property type="match status" value="1"/>
</dbReference>
<dbReference type="GO" id="GO:0030170">
    <property type="term" value="F:pyridoxal phosphate binding"/>
    <property type="evidence" value="ECO:0007669"/>
    <property type="project" value="InterPro"/>
</dbReference>
<organism evidence="6 7">
    <name type="scientific">Herbaspirillum frisingense</name>
    <dbReference type="NCBI Taxonomy" id="92645"/>
    <lineage>
        <taxon>Bacteria</taxon>
        <taxon>Pseudomonadati</taxon>
        <taxon>Pseudomonadota</taxon>
        <taxon>Betaproteobacteria</taxon>
        <taxon>Burkholderiales</taxon>
        <taxon>Oxalobacteraceae</taxon>
        <taxon>Herbaspirillum</taxon>
    </lineage>
</organism>
<proteinExistence type="inferred from homology"/>
<keyword evidence="4 6" id="KW-0456">Lyase</keyword>
<dbReference type="Proteomes" id="UP000462435">
    <property type="component" value="Unassembled WGS sequence"/>
</dbReference>
<dbReference type="InterPro" id="IPR015422">
    <property type="entry name" value="PyrdxlP-dep_Trfase_small"/>
</dbReference>
<dbReference type="InterPro" id="IPR000277">
    <property type="entry name" value="Cys/Met-Metab_PyrdxlP-dep_enz"/>
</dbReference>
<reference evidence="7" key="1">
    <citation type="journal article" date="2020" name="MBio">
        <title>Horizontal gene transfer to a defensive symbiont with a reduced genome amongst a multipartite beetle microbiome.</title>
        <authorList>
            <person name="Waterworth S.C."/>
            <person name="Florez L.V."/>
            <person name="Rees E.R."/>
            <person name="Hertweck C."/>
            <person name="Kaltenpoth M."/>
            <person name="Kwan J.C."/>
        </authorList>
    </citation>
    <scope>NUCLEOTIDE SEQUENCE [LARGE SCALE GENOMIC DNA]</scope>
</reference>
<evidence type="ECO:0000256" key="1">
    <source>
        <dbReference type="ARBA" id="ARBA00001933"/>
    </source>
</evidence>
<comment type="similarity">
    <text evidence="2 5">Belongs to the trans-sulfuration enzymes family.</text>
</comment>
<dbReference type="GO" id="GO:0019346">
    <property type="term" value="P:transsulfuration"/>
    <property type="evidence" value="ECO:0007669"/>
    <property type="project" value="InterPro"/>
</dbReference>
<dbReference type="SUPFAM" id="SSF53383">
    <property type="entry name" value="PLP-dependent transferases"/>
    <property type="match status" value="1"/>
</dbReference>
<dbReference type="GO" id="GO:0019450">
    <property type="term" value="P:L-cysteine catabolic process to pyruvate"/>
    <property type="evidence" value="ECO:0007669"/>
    <property type="project" value="TreeGrafter"/>
</dbReference>
<dbReference type="PANTHER" id="PTHR43500:SF1">
    <property type="entry name" value="CYSTATHIONINE BETA-LYASE-RELATED"/>
    <property type="match status" value="1"/>
</dbReference>